<feature type="transmembrane region" description="Helical" evidence="10">
    <location>
        <begin position="6"/>
        <end position="27"/>
    </location>
</feature>
<evidence type="ECO:0000256" key="10">
    <source>
        <dbReference type="SAM" id="Phobius"/>
    </source>
</evidence>
<evidence type="ECO:0000256" key="3">
    <source>
        <dbReference type="ARBA" id="ARBA00006669"/>
    </source>
</evidence>
<comment type="similarity">
    <text evidence="3">Belongs to the nicotinamide ribonucleoside (NR) uptake permease (TC 4.B.1) family.</text>
</comment>
<feature type="transmembrane region" description="Helical" evidence="10">
    <location>
        <begin position="90"/>
        <end position="109"/>
    </location>
</feature>
<accession>A0ABW8RUQ3</accession>
<comment type="function">
    <text evidence="1">Required for nicotinamide riboside transport across the inner membrane.</text>
</comment>
<protein>
    <recommendedName>
        <fullName evidence="4">Nicotinamide riboside transporter PnuC</fullName>
    </recommendedName>
</protein>
<evidence type="ECO:0000256" key="2">
    <source>
        <dbReference type="ARBA" id="ARBA00004651"/>
    </source>
</evidence>
<keyword evidence="6" id="KW-1003">Cell membrane</keyword>
<dbReference type="RefSeq" id="WP_406749699.1">
    <property type="nucleotide sequence ID" value="NZ_JBEWZH010000002.1"/>
</dbReference>
<keyword evidence="7 10" id="KW-0812">Transmembrane</keyword>
<dbReference type="PANTHER" id="PTHR36122:SF2">
    <property type="entry name" value="NICOTINAMIDE RIBOSIDE TRANSPORTER PNUC"/>
    <property type="match status" value="1"/>
</dbReference>
<evidence type="ECO:0000256" key="5">
    <source>
        <dbReference type="ARBA" id="ARBA00022448"/>
    </source>
</evidence>
<name>A0ABW8RUQ3_9BACT</name>
<dbReference type="Pfam" id="PF04973">
    <property type="entry name" value="NMN_transporter"/>
    <property type="match status" value="1"/>
</dbReference>
<sequence>MIIQWIQNNIWEFSGIICSLLGVYFSIKQQLAAWIWNILGSILFGILFYHQGLYSDMELQGFFIVMGIYGFYQWKKEDSHWKAERSSKQLLMLGITLAISYGLVVGFLHSRLTNWVSFAYLDATLTGLSIFGTWLAINKKIENWILWIFIDIIYVLMYVQKALWGTSLLYILFIFLAIRGLSQWKKSLRS</sequence>
<dbReference type="InterPro" id="IPR006419">
    <property type="entry name" value="NMN_transpt_PnuC"/>
</dbReference>
<evidence type="ECO:0000256" key="1">
    <source>
        <dbReference type="ARBA" id="ARBA00002672"/>
    </source>
</evidence>
<dbReference type="Proteomes" id="UP001623558">
    <property type="component" value="Unassembled WGS sequence"/>
</dbReference>
<gene>
    <name evidence="11" type="primary">pnuC</name>
    <name evidence="11" type="ORF">U0R11_02825</name>
</gene>
<proteinExistence type="inferred from homology"/>
<evidence type="ECO:0000256" key="9">
    <source>
        <dbReference type="ARBA" id="ARBA00023136"/>
    </source>
</evidence>
<comment type="caution">
    <text evidence="11">The sequence shown here is derived from an EMBL/GenBank/DDBJ whole genome shotgun (WGS) entry which is preliminary data.</text>
</comment>
<evidence type="ECO:0000313" key="11">
    <source>
        <dbReference type="EMBL" id="MFL0161312.1"/>
    </source>
</evidence>
<evidence type="ECO:0000256" key="4">
    <source>
        <dbReference type="ARBA" id="ARBA00017522"/>
    </source>
</evidence>
<evidence type="ECO:0000256" key="6">
    <source>
        <dbReference type="ARBA" id="ARBA00022475"/>
    </source>
</evidence>
<keyword evidence="12" id="KW-1185">Reference proteome</keyword>
<keyword evidence="9 10" id="KW-0472">Membrane</keyword>
<evidence type="ECO:0000256" key="8">
    <source>
        <dbReference type="ARBA" id="ARBA00022989"/>
    </source>
</evidence>
<feature type="transmembrane region" description="Helical" evidence="10">
    <location>
        <begin position="34"/>
        <end position="51"/>
    </location>
</feature>
<dbReference type="PANTHER" id="PTHR36122">
    <property type="entry name" value="NICOTINAMIDE RIBOSIDE TRANSPORTER PNUC"/>
    <property type="match status" value="1"/>
</dbReference>
<dbReference type="NCBIfam" id="TIGR01528">
    <property type="entry name" value="NMN_trans_PnuC"/>
    <property type="match status" value="1"/>
</dbReference>
<keyword evidence="5" id="KW-0813">Transport</keyword>
<feature type="transmembrane region" description="Helical" evidence="10">
    <location>
        <begin position="115"/>
        <end position="137"/>
    </location>
</feature>
<evidence type="ECO:0000313" key="12">
    <source>
        <dbReference type="Proteomes" id="UP001623558"/>
    </source>
</evidence>
<organism evidence="11 12">
    <name type="scientific">Aquirufa salirivi</name>
    <dbReference type="NCBI Taxonomy" id="3104729"/>
    <lineage>
        <taxon>Bacteria</taxon>
        <taxon>Pseudomonadati</taxon>
        <taxon>Bacteroidota</taxon>
        <taxon>Cytophagia</taxon>
        <taxon>Cytophagales</taxon>
        <taxon>Flectobacillaceae</taxon>
        <taxon>Aquirufa</taxon>
    </lineage>
</organism>
<evidence type="ECO:0000256" key="7">
    <source>
        <dbReference type="ARBA" id="ARBA00022692"/>
    </source>
</evidence>
<reference evidence="11 12" key="1">
    <citation type="submission" date="2024-07" db="EMBL/GenBank/DDBJ databases">
        <authorList>
            <person name="Pitt A."/>
            <person name="Hahn M.W."/>
        </authorList>
    </citation>
    <scope>NUCLEOTIDE SEQUENCE [LARGE SCALE GENOMIC DNA]</scope>
    <source>
        <strain evidence="11 12">1-SAACH-A3</strain>
    </source>
</reference>
<keyword evidence="8 10" id="KW-1133">Transmembrane helix</keyword>
<comment type="subcellular location">
    <subcellularLocation>
        <location evidence="2">Cell membrane</location>
        <topology evidence="2">Multi-pass membrane protein</topology>
    </subcellularLocation>
</comment>
<dbReference type="EMBL" id="JBEWZH010000002">
    <property type="protein sequence ID" value="MFL0161312.1"/>
    <property type="molecule type" value="Genomic_DNA"/>
</dbReference>